<gene>
    <name evidence="1" type="ORF">MGAL_10B070676</name>
</gene>
<evidence type="ECO:0000313" key="1">
    <source>
        <dbReference type="EMBL" id="VDI21835.1"/>
    </source>
</evidence>
<evidence type="ECO:0000313" key="2">
    <source>
        <dbReference type="Proteomes" id="UP000596742"/>
    </source>
</evidence>
<reference evidence="1" key="1">
    <citation type="submission" date="2018-11" db="EMBL/GenBank/DDBJ databases">
        <authorList>
            <person name="Alioto T."/>
            <person name="Alioto T."/>
        </authorList>
    </citation>
    <scope>NUCLEOTIDE SEQUENCE</scope>
</reference>
<keyword evidence="2" id="KW-1185">Reference proteome</keyword>
<dbReference type="AlphaFoldDB" id="A0A8B6DN49"/>
<dbReference type="Proteomes" id="UP000596742">
    <property type="component" value="Unassembled WGS sequence"/>
</dbReference>
<protein>
    <submittedName>
        <fullName evidence="1">Uncharacterized protein</fullName>
    </submittedName>
</protein>
<dbReference type="EMBL" id="UYJE01003720">
    <property type="protein sequence ID" value="VDI21835.1"/>
    <property type="molecule type" value="Genomic_DNA"/>
</dbReference>
<sequence>KKGLRTRSSFGTSFLRNISVSTLYGIDEKRKKIHCISLCSIHDLSYHEPTDSCMRYYFRIPTKMRRKVGGVACAVACQVLVH</sequence>
<comment type="caution">
    <text evidence="1">The sequence shown here is derived from an EMBL/GenBank/DDBJ whole genome shotgun (WGS) entry which is preliminary data.</text>
</comment>
<accession>A0A8B6DN49</accession>
<organism evidence="1 2">
    <name type="scientific">Mytilus galloprovincialis</name>
    <name type="common">Mediterranean mussel</name>
    <dbReference type="NCBI Taxonomy" id="29158"/>
    <lineage>
        <taxon>Eukaryota</taxon>
        <taxon>Metazoa</taxon>
        <taxon>Spiralia</taxon>
        <taxon>Lophotrochozoa</taxon>
        <taxon>Mollusca</taxon>
        <taxon>Bivalvia</taxon>
        <taxon>Autobranchia</taxon>
        <taxon>Pteriomorphia</taxon>
        <taxon>Mytilida</taxon>
        <taxon>Mytiloidea</taxon>
        <taxon>Mytilidae</taxon>
        <taxon>Mytilinae</taxon>
        <taxon>Mytilus</taxon>
    </lineage>
</organism>
<feature type="non-terminal residue" evidence="1">
    <location>
        <position position="1"/>
    </location>
</feature>
<name>A0A8B6DN49_MYTGA</name>
<proteinExistence type="predicted"/>